<organism evidence="1 2">
    <name type="scientific">Tupaia chinensis</name>
    <name type="common">Chinese tree shrew</name>
    <name type="synonym">Tupaia belangeri chinensis</name>
    <dbReference type="NCBI Taxonomy" id="246437"/>
    <lineage>
        <taxon>Eukaryota</taxon>
        <taxon>Metazoa</taxon>
        <taxon>Chordata</taxon>
        <taxon>Craniata</taxon>
        <taxon>Vertebrata</taxon>
        <taxon>Euteleostomi</taxon>
        <taxon>Mammalia</taxon>
        <taxon>Eutheria</taxon>
        <taxon>Euarchontoglires</taxon>
        <taxon>Scandentia</taxon>
        <taxon>Tupaiidae</taxon>
        <taxon>Tupaia</taxon>
    </lineage>
</organism>
<dbReference type="InterPro" id="IPR016024">
    <property type="entry name" value="ARM-type_fold"/>
</dbReference>
<reference evidence="2" key="1">
    <citation type="submission" date="2012-07" db="EMBL/GenBank/DDBJ databases">
        <title>Genome of the Chinese tree shrew, a rising model animal genetically related to primates.</title>
        <authorList>
            <person name="Zhang G."/>
            <person name="Fan Y."/>
            <person name="Yao Y."/>
            <person name="Huang Z."/>
        </authorList>
    </citation>
    <scope>NUCLEOTIDE SEQUENCE [LARGE SCALE GENOMIC DNA]</scope>
</reference>
<dbReference type="PANTHER" id="PTHR13389">
    <property type="entry name" value="PUMILIO HOMOLOG 3"/>
    <property type="match status" value="1"/>
</dbReference>
<dbReference type="InterPro" id="IPR040059">
    <property type="entry name" value="PUM3"/>
</dbReference>
<dbReference type="Gene3D" id="1.25.10.10">
    <property type="entry name" value="Leucine-rich Repeat Variant"/>
    <property type="match status" value="1"/>
</dbReference>
<keyword evidence="2" id="KW-1185">Reference proteome</keyword>
<proteinExistence type="predicted"/>
<dbReference type="GO" id="GO:0006417">
    <property type="term" value="P:regulation of translation"/>
    <property type="evidence" value="ECO:0007669"/>
    <property type="project" value="TreeGrafter"/>
</dbReference>
<reference evidence="2" key="2">
    <citation type="journal article" date="2013" name="Nat. Commun.">
        <title>Genome of the Chinese tree shrew.</title>
        <authorList>
            <person name="Fan Y."/>
            <person name="Huang Z.Y."/>
            <person name="Cao C.C."/>
            <person name="Chen C.S."/>
            <person name="Chen Y.X."/>
            <person name="Fan D.D."/>
            <person name="He J."/>
            <person name="Hou H.L."/>
            <person name="Hu L."/>
            <person name="Hu X.T."/>
            <person name="Jiang X.T."/>
            <person name="Lai R."/>
            <person name="Lang Y.S."/>
            <person name="Liang B."/>
            <person name="Liao S.G."/>
            <person name="Mu D."/>
            <person name="Ma Y.Y."/>
            <person name="Niu Y.Y."/>
            <person name="Sun X.Q."/>
            <person name="Xia J.Q."/>
            <person name="Xiao J."/>
            <person name="Xiong Z.Q."/>
            <person name="Xu L."/>
            <person name="Yang L."/>
            <person name="Zhang Y."/>
            <person name="Zhao W."/>
            <person name="Zhao X.D."/>
            <person name="Zheng Y.T."/>
            <person name="Zhou J.M."/>
            <person name="Zhu Y.B."/>
            <person name="Zhang G.J."/>
            <person name="Wang J."/>
            <person name="Yao Y.G."/>
        </authorList>
    </citation>
    <scope>NUCLEOTIDE SEQUENCE [LARGE SCALE GENOMIC DNA]</scope>
</reference>
<dbReference type="PANTHER" id="PTHR13389:SF0">
    <property type="entry name" value="PUMILIO HOMOLOG 3"/>
    <property type="match status" value="1"/>
</dbReference>
<protein>
    <submittedName>
        <fullName evidence="1">Uncharacterized protein</fullName>
    </submittedName>
</protein>
<dbReference type="InParanoid" id="L9LAS2"/>
<dbReference type="SUPFAM" id="SSF48371">
    <property type="entry name" value="ARM repeat"/>
    <property type="match status" value="1"/>
</dbReference>
<dbReference type="STRING" id="246437.L9LAS2"/>
<sequence length="191" mass="21565">MLRHAEASAIVEHAYNDKAILEQRNVLTEELYEDTLRLYKSADHPTLDSVLEAKPEKLELIMDETKQILTPMVQKEAVIKHSLVHKVFLDFFTSAPPKFRSELIEAIGEAVVYLVPAHTHEGARVAIHCLEAWYAQGQESNCENNEDLRRDGETVANGQYAPLVLLVAFNYIDDTKLVKQISISEMISSST</sequence>
<evidence type="ECO:0000313" key="1">
    <source>
        <dbReference type="EMBL" id="ELW71978.1"/>
    </source>
</evidence>
<dbReference type="GO" id="GO:0003729">
    <property type="term" value="F:mRNA binding"/>
    <property type="evidence" value="ECO:0007669"/>
    <property type="project" value="TreeGrafter"/>
</dbReference>
<gene>
    <name evidence="1" type="ORF">TREES_T100010523</name>
</gene>
<dbReference type="EMBL" id="KB320451">
    <property type="protein sequence ID" value="ELW71978.1"/>
    <property type="molecule type" value="Genomic_DNA"/>
</dbReference>
<dbReference type="InterPro" id="IPR011989">
    <property type="entry name" value="ARM-like"/>
</dbReference>
<dbReference type="GO" id="GO:0005730">
    <property type="term" value="C:nucleolus"/>
    <property type="evidence" value="ECO:0007669"/>
    <property type="project" value="TreeGrafter"/>
</dbReference>
<evidence type="ECO:0000313" key="2">
    <source>
        <dbReference type="Proteomes" id="UP000011518"/>
    </source>
</evidence>
<dbReference type="AlphaFoldDB" id="L9LAS2"/>
<dbReference type="Proteomes" id="UP000011518">
    <property type="component" value="Unassembled WGS sequence"/>
</dbReference>
<name>L9LAS2_TUPCH</name>
<accession>L9LAS2</accession>